<feature type="region of interest" description="Disordered" evidence="1">
    <location>
        <begin position="152"/>
        <end position="179"/>
    </location>
</feature>
<feature type="region of interest" description="Disordered" evidence="1">
    <location>
        <begin position="224"/>
        <end position="256"/>
    </location>
</feature>
<gene>
    <name evidence="3" type="ORF">NDU88_006213</name>
</gene>
<feature type="chain" id="PRO_5043911028" evidence="2">
    <location>
        <begin position="31"/>
        <end position="406"/>
    </location>
</feature>
<dbReference type="EMBL" id="JANPWB010000015">
    <property type="protein sequence ID" value="KAJ1093104.1"/>
    <property type="molecule type" value="Genomic_DNA"/>
</dbReference>
<feature type="signal peptide" evidence="2">
    <location>
        <begin position="1"/>
        <end position="30"/>
    </location>
</feature>
<sequence length="406" mass="43955">MAQHQFRDGGSASQLLFSKWFALFCPLCGAGRGNPSPLFCRPSGRHLSGGWGRRLPRGLPAYTGLRPSRAKAVGVRGLPAEALPVRPPPSARASKSGCGQLLPGLRWAPGHYFLVLGRENLIPLFLPPTRQAPLRGAGAKAPPAVSRLVRASGPAGRKLPTAGVSRPQRARSSRRSRLPRLVRASRGAVQLLPGLRRAPDHLFLIPGRARSPLDSAAHFSRSAAHEPSAQCRGGALKGYSTAGPVRSSRSGARPGRHFGHFPVNDWVLIKKPCQMPKGASTFSLPVKVIRVTKSAVLLEGKGWWNKNCIVPISSSQPDIFKQVYAGREDDTSSSATFIENPTSIEDRMFNYGHNDSDCQAENSRHSLVRKDGPGPSSSFCPAAEPLYTRSHRLVKLLSKFDDYLLN</sequence>
<name>A0AAV7LRB7_PLEWA</name>
<evidence type="ECO:0000256" key="2">
    <source>
        <dbReference type="SAM" id="SignalP"/>
    </source>
</evidence>
<protein>
    <submittedName>
        <fullName evidence="3">Uncharacterized protein</fullName>
    </submittedName>
</protein>
<accession>A0AAV7LRB7</accession>
<feature type="compositionally biased region" description="Basic residues" evidence="1">
    <location>
        <begin position="168"/>
        <end position="179"/>
    </location>
</feature>
<evidence type="ECO:0000313" key="4">
    <source>
        <dbReference type="Proteomes" id="UP001066276"/>
    </source>
</evidence>
<keyword evidence="4" id="KW-1185">Reference proteome</keyword>
<dbReference type="AlphaFoldDB" id="A0AAV7LRB7"/>
<evidence type="ECO:0000256" key="1">
    <source>
        <dbReference type="SAM" id="MobiDB-lite"/>
    </source>
</evidence>
<dbReference type="Proteomes" id="UP001066276">
    <property type="component" value="Chromosome 11"/>
</dbReference>
<evidence type="ECO:0000313" key="3">
    <source>
        <dbReference type="EMBL" id="KAJ1093104.1"/>
    </source>
</evidence>
<organism evidence="3 4">
    <name type="scientific">Pleurodeles waltl</name>
    <name type="common">Iberian ribbed newt</name>
    <dbReference type="NCBI Taxonomy" id="8319"/>
    <lineage>
        <taxon>Eukaryota</taxon>
        <taxon>Metazoa</taxon>
        <taxon>Chordata</taxon>
        <taxon>Craniata</taxon>
        <taxon>Vertebrata</taxon>
        <taxon>Euteleostomi</taxon>
        <taxon>Amphibia</taxon>
        <taxon>Batrachia</taxon>
        <taxon>Caudata</taxon>
        <taxon>Salamandroidea</taxon>
        <taxon>Salamandridae</taxon>
        <taxon>Pleurodelinae</taxon>
        <taxon>Pleurodeles</taxon>
    </lineage>
</organism>
<keyword evidence="2" id="KW-0732">Signal</keyword>
<comment type="caution">
    <text evidence="3">The sequence shown here is derived from an EMBL/GenBank/DDBJ whole genome shotgun (WGS) entry which is preliminary data.</text>
</comment>
<reference evidence="3" key="1">
    <citation type="journal article" date="2022" name="bioRxiv">
        <title>Sequencing and chromosome-scale assembly of the giantPleurodeles waltlgenome.</title>
        <authorList>
            <person name="Brown T."/>
            <person name="Elewa A."/>
            <person name="Iarovenko S."/>
            <person name="Subramanian E."/>
            <person name="Araus A.J."/>
            <person name="Petzold A."/>
            <person name="Susuki M."/>
            <person name="Suzuki K.-i.T."/>
            <person name="Hayashi T."/>
            <person name="Toyoda A."/>
            <person name="Oliveira C."/>
            <person name="Osipova E."/>
            <person name="Leigh N.D."/>
            <person name="Simon A."/>
            <person name="Yun M.H."/>
        </authorList>
    </citation>
    <scope>NUCLEOTIDE SEQUENCE</scope>
    <source>
        <strain evidence="3">20211129_DDA</strain>
        <tissue evidence="3">Liver</tissue>
    </source>
</reference>
<proteinExistence type="predicted"/>